<protein>
    <recommendedName>
        <fullName evidence="11">Murein endopeptidase K</fullName>
    </recommendedName>
</protein>
<comment type="cofactor">
    <cofactor evidence="1">
        <name>Zn(2+)</name>
        <dbReference type="ChEBI" id="CHEBI:29105"/>
    </cofactor>
</comment>
<organism evidence="12 13">
    <name type="scientific">Bordetella flabilis</name>
    <dbReference type="NCBI Taxonomy" id="463014"/>
    <lineage>
        <taxon>Bacteria</taxon>
        <taxon>Pseudomonadati</taxon>
        <taxon>Pseudomonadota</taxon>
        <taxon>Betaproteobacteria</taxon>
        <taxon>Burkholderiales</taxon>
        <taxon>Alcaligenaceae</taxon>
        <taxon>Bordetella</taxon>
    </lineage>
</organism>
<evidence type="ECO:0000256" key="4">
    <source>
        <dbReference type="ARBA" id="ARBA00022723"/>
    </source>
</evidence>
<dbReference type="AlphaFoldDB" id="A0A193GN20"/>
<evidence type="ECO:0000313" key="13">
    <source>
        <dbReference type="Proteomes" id="UP000091926"/>
    </source>
</evidence>
<dbReference type="NCBIfam" id="TIGR01409">
    <property type="entry name" value="TAT_signal_seq"/>
    <property type="match status" value="1"/>
</dbReference>
<keyword evidence="5" id="KW-0732">Signal</keyword>
<dbReference type="KEGG" id="bfz:BAU07_26075"/>
<keyword evidence="6" id="KW-0378">Hydrolase</keyword>
<dbReference type="GO" id="GO:0008237">
    <property type="term" value="F:metallopeptidase activity"/>
    <property type="evidence" value="ECO:0007669"/>
    <property type="project" value="UniProtKB-KW"/>
</dbReference>
<evidence type="ECO:0000256" key="9">
    <source>
        <dbReference type="ARBA" id="ARBA00023316"/>
    </source>
</evidence>
<keyword evidence="13" id="KW-1185">Reference proteome</keyword>
<keyword evidence="4" id="KW-0479">Metal-binding</keyword>
<dbReference type="InterPro" id="IPR010275">
    <property type="entry name" value="MepK"/>
</dbReference>
<dbReference type="PANTHER" id="PTHR37425">
    <property type="match status" value="1"/>
</dbReference>
<evidence type="ECO:0000256" key="10">
    <source>
        <dbReference type="ARBA" id="ARBA00093448"/>
    </source>
</evidence>
<proteinExistence type="inferred from homology"/>
<dbReference type="Pfam" id="PF05951">
    <property type="entry name" value="Peptidase_M15_2"/>
    <property type="match status" value="1"/>
</dbReference>
<dbReference type="RefSeq" id="WP_066665955.1">
    <property type="nucleotide sequence ID" value="NZ_CBCSCL010000020.1"/>
</dbReference>
<evidence type="ECO:0000256" key="5">
    <source>
        <dbReference type="ARBA" id="ARBA00022729"/>
    </source>
</evidence>
<dbReference type="SUPFAM" id="SSF55166">
    <property type="entry name" value="Hedgehog/DD-peptidase"/>
    <property type="match status" value="1"/>
</dbReference>
<comment type="similarity">
    <text evidence="10">Belongs to the peptidase M15 family.</text>
</comment>
<keyword evidence="3" id="KW-0645">Protease</keyword>
<evidence type="ECO:0000256" key="8">
    <source>
        <dbReference type="ARBA" id="ARBA00023049"/>
    </source>
</evidence>
<dbReference type="GO" id="GO:0071555">
    <property type="term" value="P:cell wall organization"/>
    <property type="evidence" value="ECO:0007669"/>
    <property type="project" value="UniProtKB-KW"/>
</dbReference>
<dbReference type="Proteomes" id="UP000091926">
    <property type="component" value="Plasmid unnamed1"/>
</dbReference>
<dbReference type="GO" id="GO:0006508">
    <property type="term" value="P:proteolysis"/>
    <property type="evidence" value="ECO:0007669"/>
    <property type="project" value="UniProtKB-KW"/>
</dbReference>
<evidence type="ECO:0000256" key="11">
    <source>
        <dbReference type="ARBA" id="ARBA00093666"/>
    </source>
</evidence>
<dbReference type="GO" id="GO:0046872">
    <property type="term" value="F:metal ion binding"/>
    <property type="evidence" value="ECO:0007669"/>
    <property type="project" value="UniProtKB-KW"/>
</dbReference>
<keyword evidence="8" id="KW-0482">Metalloprotease</keyword>
<dbReference type="InterPro" id="IPR006311">
    <property type="entry name" value="TAT_signal"/>
</dbReference>
<keyword evidence="9" id="KW-0961">Cell wall biogenesis/degradation</keyword>
<geneLocation type="plasmid" evidence="12 13">
    <name>unnamed1</name>
</geneLocation>
<keyword evidence="7" id="KW-0862">Zinc</keyword>
<reference evidence="12 13" key="1">
    <citation type="submission" date="2016-06" db="EMBL/GenBank/DDBJ databases">
        <title>Complete genome sequences of Bordetella bronchialis and Bordetella flabilis.</title>
        <authorList>
            <person name="LiPuma J.J."/>
            <person name="Spilker T."/>
        </authorList>
    </citation>
    <scope>NUCLEOTIDE SEQUENCE [LARGE SCALE GENOMIC DNA]</scope>
    <source>
        <strain evidence="12 13">AU10664</strain>
        <plasmid evidence="12 13">unnamed1</plasmid>
    </source>
</reference>
<evidence type="ECO:0000256" key="1">
    <source>
        <dbReference type="ARBA" id="ARBA00001947"/>
    </source>
</evidence>
<dbReference type="PANTHER" id="PTHR37425:SF1">
    <property type="entry name" value="OUTER MEMBRANE PROTEIN"/>
    <property type="match status" value="1"/>
</dbReference>
<evidence type="ECO:0000256" key="3">
    <source>
        <dbReference type="ARBA" id="ARBA00022670"/>
    </source>
</evidence>
<dbReference type="Gene3D" id="3.30.1380.10">
    <property type="match status" value="1"/>
</dbReference>
<comment type="pathway">
    <text evidence="2">Cell wall biogenesis; cell wall polysaccharide biosynthesis.</text>
</comment>
<evidence type="ECO:0000313" key="12">
    <source>
        <dbReference type="EMBL" id="ANN80896.1"/>
    </source>
</evidence>
<dbReference type="InterPro" id="IPR019546">
    <property type="entry name" value="TAT_signal_bac_arc"/>
</dbReference>
<dbReference type="InterPro" id="IPR009045">
    <property type="entry name" value="Zn_M74/Hedgehog-like"/>
</dbReference>
<keyword evidence="12" id="KW-0614">Plasmid</keyword>
<dbReference type="PROSITE" id="PS51318">
    <property type="entry name" value="TAT"/>
    <property type="match status" value="1"/>
</dbReference>
<sequence>MLTNHKASELLSPDRRQFLLKASVLGGATAAGLLFPPGVLANDFWQRPRTLYLRRAGTDELIRETYWADGSIVGPGYRRVCHLLRDVKAGVATDMSPRLLDILAGIQGWFRSYKQDRLIVVTSGLRTETTNANTEGAVKNSRHKTGGAADITIPDVPADYLAKLGLYLQGGGVGWYPNRHFVHVDDWRQRFWKG</sequence>
<gene>
    <name evidence="12" type="ORF">BAU07_26075</name>
</gene>
<name>A0A193GN20_9BORD</name>
<evidence type="ECO:0000256" key="7">
    <source>
        <dbReference type="ARBA" id="ARBA00022833"/>
    </source>
</evidence>
<evidence type="ECO:0000256" key="6">
    <source>
        <dbReference type="ARBA" id="ARBA00022801"/>
    </source>
</evidence>
<dbReference type="EMBL" id="CP016173">
    <property type="protein sequence ID" value="ANN80896.1"/>
    <property type="molecule type" value="Genomic_DNA"/>
</dbReference>
<evidence type="ECO:0000256" key="2">
    <source>
        <dbReference type="ARBA" id="ARBA00004776"/>
    </source>
</evidence>
<accession>A0A193GN20</accession>